<dbReference type="InterPro" id="IPR011990">
    <property type="entry name" value="TPR-like_helical_dom_sf"/>
</dbReference>
<dbReference type="AlphaFoldDB" id="A0A916Y6H6"/>
<evidence type="ECO:0000256" key="1">
    <source>
        <dbReference type="SAM" id="MobiDB-lite"/>
    </source>
</evidence>
<dbReference type="PROSITE" id="PS51257">
    <property type="entry name" value="PROKAR_LIPOPROTEIN"/>
    <property type="match status" value="1"/>
</dbReference>
<organism evidence="3 4">
    <name type="scientific">Croceicoccus pelagius</name>
    <dbReference type="NCBI Taxonomy" id="1703341"/>
    <lineage>
        <taxon>Bacteria</taxon>
        <taxon>Pseudomonadati</taxon>
        <taxon>Pseudomonadota</taxon>
        <taxon>Alphaproteobacteria</taxon>
        <taxon>Sphingomonadales</taxon>
        <taxon>Erythrobacteraceae</taxon>
        <taxon>Croceicoccus</taxon>
    </lineage>
</organism>
<evidence type="ECO:0000313" key="4">
    <source>
        <dbReference type="Proteomes" id="UP000598997"/>
    </source>
</evidence>
<dbReference type="SUPFAM" id="SSF48452">
    <property type="entry name" value="TPR-like"/>
    <property type="match status" value="1"/>
</dbReference>
<dbReference type="PANTHER" id="PTHR45588:SF1">
    <property type="entry name" value="WW DOMAIN-CONTAINING PROTEIN"/>
    <property type="match status" value="1"/>
</dbReference>
<dbReference type="EMBL" id="BMIO01000001">
    <property type="protein sequence ID" value="GGD33041.1"/>
    <property type="molecule type" value="Genomic_DNA"/>
</dbReference>
<sequence length="537" mass="57594">MRALTAFTSLLLAGAACPALAQDAKPVGLPDGSHSETAVSAPNEETAPGHKAMDHGADKPTQLIANVGNGGFPISTDNTQAQAFFDNGIELMMAFSHDEATAAMAEAVRLAPECAMCRWGHALSMGPSLNYGRDAEERKDAYAEVLEARRLAKGTTTDQESALIEALALRYRPKGDVEARDKAYAHKMAELAARWPEHDTLQVLAADALMVASTDESGMAEPINLIEPVLARNPDHTDAIHFYIHATEIAGDPAKAVAAADRLDAMRLQASHLVHMPSHTWYWVGRYADAAAANKRAVMIGEHQAMLLPPDAEGGVWKIPYHAHNVIFGLGGALMSGDSRTALMLGRPLVEYSQDQEEGSPVRQLLSAAGYFALGRFEDPKVVLALPEPKLPYLAAARHYARGEALAFLGDADGVKAEIAAIPASIEPQGEGSYKNAPEQMLSITRAVLTGRVAMMESRPRDAAAAFAEAAMIEETDDFSRFSDPPAFWYPVRRDYALALKAAGDSEGALREARKTLEVRPLDPVASRLVEEIATGG</sequence>
<name>A0A916Y6H6_9SPHN</name>
<reference evidence="3 4" key="1">
    <citation type="journal article" date="2014" name="Int. J. Syst. Evol. Microbiol.">
        <title>Complete genome sequence of Corynebacterium casei LMG S-19264T (=DSM 44701T), isolated from a smear-ripened cheese.</title>
        <authorList>
            <consortium name="US DOE Joint Genome Institute (JGI-PGF)"/>
            <person name="Walter F."/>
            <person name="Albersmeier A."/>
            <person name="Kalinowski J."/>
            <person name="Ruckert C."/>
        </authorList>
    </citation>
    <scope>NUCLEOTIDE SEQUENCE [LARGE SCALE GENOMIC DNA]</scope>
    <source>
        <strain evidence="3 4">CGMCC 1.15358</strain>
    </source>
</reference>
<comment type="caution">
    <text evidence="3">The sequence shown here is derived from an EMBL/GenBank/DDBJ whole genome shotgun (WGS) entry which is preliminary data.</text>
</comment>
<feature type="region of interest" description="Disordered" evidence="1">
    <location>
        <begin position="27"/>
        <end position="56"/>
    </location>
</feature>
<feature type="compositionally biased region" description="Basic and acidic residues" evidence="1">
    <location>
        <begin position="47"/>
        <end position="56"/>
    </location>
</feature>
<dbReference type="RefSeq" id="WP_066765423.1">
    <property type="nucleotide sequence ID" value="NZ_BMIO01000001.1"/>
</dbReference>
<feature type="chain" id="PRO_5037804872" description="Tetratricopeptide repeat protein" evidence="2">
    <location>
        <begin position="22"/>
        <end position="537"/>
    </location>
</feature>
<dbReference type="Proteomes" id="UP000598997">
    <property type="component" value="Unassembled WGS sequence"/>
</dbReference>
<gene>
    <name evidence="3" type="ORF">GCM10010989_03880</name>
</gene>
<feature type="signal peptide" evidence="2">
    <location>
        <begin position="1"/>
        <end position="21"/>
    </location>
</feature>
<dbReference type="PANTHER" id="PTHR45588">
    <property type="entry name" value="TPR DOMAIN-CONTAINING PROTEIN"/>
    <property type="match status" value="1"/>
</dbReference>
<keyword evidence="2" id="KW-0732">Signal</keyword>
<keyword evidence="4" id="KW-1185">Reference proteome</keyword>
<proteinExistence type="predicted"/>
<evidence type="ECO:0000256" key="2">
    <source>
        <dbReference type="SAM" id="SignalP"/>
    </source>
</evidence>
<dbReference type="OrthoDB" id="9778494at2"/>
<protein>
    <recommendedName>
        <fullName evidence="5">Tetratricopeptide repeat protein</fullName>
    </recommendedName>
</protein>
<accession>A0A916Y6H6</accession>
<evidence type="ECO:0008006" key="5">
    <source>
        <dbReference type="Google" id="ProtNLM"/>
    </source>
</evidence>
<evidence type="ECO:0000313" key="3">
    <source>
        <dbReference type="EMBL" id="GGD33041.1"/>
    </source>
</evidence>